<keyword evidence="6" id="KW-0539">Nucleus</keyword>
<evidence type="ECO:0000256" key="9">
    <source>
        <dbReference type="SAM" id="MobiDB-lite"/>
    </source>
</evidence>
<accession>A0A8J2LAF9</accession>
<reference evidence="11" key="1">
    <citation type="submission" date="2021-06" db="EMBL/GenBank/DDBJ databases">
        <authorList>
            <person name="Hodson N. C."/>
            <person name="Mongue J. A."/>
            <person name="Jaron S. K."/>
        </authorList>
    </citation>
    <scope>NUCLEOTIDE SEQUENCE</scope>
</reference>
<gene>
    <name evidence="11" type="ORF">AFUS01_LOCUS38408</name>
</gene>
<dbReference type="OrthoDB" id="6414306at2759"/>
<organism evidence="11 12">
    <name type="scientific">Allacma fusca</name>
    <dbReference type="NCBI Taxonomy" id="39272"/>
    <lineage>
        <taxon>Eukaryota</taxon>
        <taxon>Metazoa</taxon>
        <taxon>Ecdysozoa</taxon>
        <taxon>Arthropoda</taxon>
        <taxon>Hexapoda</taxon>
        <taxon>Collembola</taxon>
        <taxon>Symphypleona</taxon>
        <taxon>Sminthuridae</taxon>
        <taxon>Allacma</taxon>
    </lineage>
</organism>
<dbReference type="PROSITE" id="PS50157">
    <property type="entry name" value="ZINC_FINGER_C2H2_2"/>
    <property type="match status" value="2"/>
</dbReference>
<dbReference type="GO" id="GO:0005634">
    <property type="term" value="C:nucleus"/>
    <property type="evidence" value="ECO:0007669"/>
    <property type="project" value="UniProtKB-SubCell"/>
</dbReference>
<feature type="region of interest" description="Disordered" evidence="9">
    <location>
        <begin position="426"/>
        <end position="462"/>
    </location>
</feature>
<evidence type="ECO:0000256" key="5">
    <source>
        <dbReference type="ARBA" id="ARBA00022833"/>
    </source>
</evidence>
<keyword evidence="4 8" id="KW-0863">Zinc-finger</keyword>
<feature type="domain" description="C2H2-type" evidence="10">
    <location>
        <begin position="375"/>
        <end position="398"/>
    </location>
</feature>
<dbReference type="GO" id="GO:0000978">
    <property type="term" value="F:RNA polymerase II cis-regulatory region sequence-specific DNA binding"/>
    <property type="evidence" value="ECO:0007669"/>
    <property type="project" value="TreeGrafter"/>
</dbReference>
<evidence type="ECO:0000256" key="4">
    <source>
        <dbReference type="ARBA" id="ARBA00022771"/>
    </source>
</evidence>
<dbReference type="PROSITE" id="PS00028">
    <property type="entry name" value="ZINC_FINGER_C2H2_1"/>
    <property type="match status" value="3"/>
</dbReference>
<dbReference type="GO" id="GO:0008270">
    <property type="term" value="F:zinc ion binding"/>
    <property type="evidence" value="ECO:0007669"/>
    <property type="project" value="UniProtKB-KW"/>
</dbReference>
<dbReference type="EMBL" id="CAJVCH010547698">
    <property type="protein sequence ID" value="CAG7828483.1"/>
    <property type="molecule type" value="Genomic_DNA"/>
</dbReference>
<name>A0A8J2LAF9_9HEXA</name>
<evidence type="ECO:0000256" key="2">
    <source>
        <dbReference type="ARBA" id="ARBA00022723"/>
    </source>
</evidence>
<comment type="subcellular location">
    <subcellularLocation>
        <location evidence="1">Nucleus</location>
    </subcellularLocation>
</comment>
<evidence type="ECO:0000313" key="11">
    <source>
        <dbReference type="EMBL" id="CAG7828483.1"/>
    </source>
</evidence>
<sequence>MAREPPPKRLDQCANCCVPVGVRITDDSGKVDMSKTSSDCQAKVSAFIINADGRQNKIRVTDALNEMFPNISKILRASAEGDLNVGEEQHRGNISVRSDIFEPESVFKEPFLESLGDGATGSSVPTFYLEPARVTTQNKGRPLSSLYINPDGTDCMDDPDYEGEESNFEFKFAGKAQRQYSKGTQGRGGGAKGNTTIFPLQSFRTKKIPQASTSSKINPRVPQVLVVKKSVSGGFMGGVRPKVVPQQARLQFKNCKMGGNWNNSPSSVGGESRTEQAVVKEEPLEEIPLQHFLVPSSDPMKRVNSSESHQCPNCFRPFNSEFLLKCHREYCRSAEEIRDLIPTRKAKCPVCAKVFGDAKALLEHIRLKHRVVRHHSCQSCDLNFKSEKNLIAHNMKVHKTSGVSNAPVKCEDCELKFTTKRLMEAHRGRVHPRPPKLTPILGSRRSSRSNKGQHRYKTRLDL</sequence>
<dbReference type="InterPro" id="IPR013087">
    <property type="entry name" value="Znf_C2H2_type"/>
</dbReference>
<dbReference type="SMART" id="SM00355">
    <property type="entry name" value="ZnF_C2H2"/>
    <property type="match status" value="3"/>
</dbReference>
<evidence type="ECO:0000256" key="6">
    <source>
        <dbReference type="ARBA" id="ARBA00023242"/>
    </source>
</evidence>
<comment type="caution">
    <text evidence="11">The sequence shown here is derived from an EMBL/GenBank/DDBJ whole genome shotgun (WGS) entry which is preliminary data.</text>
</comment>
<evidence type="ECO:0000256" key="3">
    <source>
        <dbReference type="ARBA" id="ARBA00022737"/>
    </source>
</evidence>
<evidence type="ECO:0000259" key="10">
    <source>
        <dbReference type="PROSITE" id="PS50157"/>
    </source>
</evidence>
<dbReference type="InterPro" id="IPR050527">
    <property type="entry name" value="Snail/Krueppel_Znf"/>
</dbReference>
<dbReference type="Pfam" id="PF00096">
    <property type="entry name" value="zf-C2H2"/>
    <property type="match status" value="1"/>
</dbReference>
<evidence type="ECO:0000256" key="1">
    <source>
        <dbReference type="ARBA" id="ARBA00004123"/>
    </source>
</evidence>
<feature type="compositionally biased region" description="Basic residues" evidence="9">
    <location>
        <begin position="445"/>
        <end position="462"/>
    </location>
</feature>
<dbReference type="PANTHER" id="PTHR24388">
    <property type="entry name" value="ZINC FINGER PROTEIN"/>
    <property type="match status" value="1"/>
</dbReference>
<evidence type="ECO:0000313" key="12">
    <source>
        <dbReference type="Proteomes" id="UP000708208"/>
    </source>
</evidence>
<evidence type="ECO:0000256" key="7">
    <source>
        <dbReference type="ARBA" id="ARBA00037948"/>
    </source>
</evidence>
<keyword evidence="2" id="KW-0479">Metal-binding</keyword>
<keyword evidence="3" id="KW-0677">Repeat</keyword>
<keyword evidence="12" id="KW-1185">Reference proteome</keyword>
<proteinExistence type="inferred from homology"/>
<dbReference type="Proteomes" id="UP000708208">
    <property type="component" value="Unassembled WGS sequence"/>
</dbReference>
<dbReference type="PANTHER" id="PTHR24388:SF54">
    <property type="entry name" value="PROTEIN ESCARGOT"/>
    <property type="match status" value="1"/>
</dbReference>
<keyword evidence="5" id="KW-0862">Zinc</keyword>
<comment type="similarity">
    <text evidence="7">Belongs to the snail C2H2-type zinc-finger protein family.</text>
</comment>
<dbReference type="GO" id="GO:0000981">
    <property type="term" value="F:DNA-binding transcription factor activity, RNA polymerase II-specific"/>
    <property type="evidence" value="ECO:0007669"/>
    <property type="project" value="TreeGrafter"/>
</dbReference>
<dbReference type="AlphaFoldDB" id="A0A8J2LAF9"/>
<evidence type="ECO:0000256" key="8">
    <source>
        <dbReference type="PROSITE-ProRule" id="PRU00042"/>
    </source>
</evidence>
<feature type="domain" description="C2H2-type" evidence="10">
    <location>
        <begin position="346"/>
        <end position="374"/>
    </location>
</feature>
<protein>
    <recommendedName>
        <fullName evidence="10">C2H2-type domain-containing protein</fullName>
    </recommendedName>
</protein>